<protein>
    <submittedName>
        <fullName evidence="1">Uncharacterized protein</fullName>
    </submittedName>
</protein>
<sequence>MEPGRSLARGNLIICNTYAFNFSDLALDAALIPHSVPQFCQSITSLAVTSSSMCVMLNEDKKEWQPGLMEWTEKGIPSPSLKQHCVIFGCVTEQHKYFFDSNQESFQPYQFNICFGYWLSSIEWGCF</sequence>
<evidence type="ECO:0000313" key="2">
    <source>
        <dbReference type="Proteomes" id="UP000827872"/>
    </source>
</evidence>
<proteinExistence type="predicted"/>
<reference evidence="1" key="1">
    <citation type="submission" date="2021-08" db="EMBL/GenBank/DDBJ databases">
        <title>The first chromosome-level gecko genome reveals the dynamic sex chromosomes of Neotropical dwarf geckos (Sphaerodactylidae: Sphaerodactylus).</title>
        <authorList>
            <person name="Pinto B.J."/>
            <person name="Keating S.E."/>
            <person name="Gamble T."/>
        </authorList>
    </citation>
    <scope>NUCLEOTIDE SEQUENCE</scope>
    <source>
        <strain evidence="1">TG3544</strain>
    </source>
</reference>
<name>A0ACB8F5E9_9SAUR</name>
<comment type="caution">
    <text evidence="1">The sequence shown here is derived from an EMBL/GenBank/DDBJ whole genome shotgun (WGS) entry which is preliminary data.</text>
</comment>
<organism evidence="1 2">
    <name type="scientific">Sphaerodactylus townsendi</name>
    <dbReference type="NCBI Taxonomy" id="933632"/>
    <lineage>
        <taxon>Eukaryota</taxon>
        <taxon>Metazoa</taxon>
        <taxon>Chordata</taxon>
        <taxon>Craniata</taxon>
        <taxon>Vertebrata</taxon>
        <taxon>Euteleostomi</taxon>
        <taxon>Lepidosauria</taxon>
        <taxon>Squamata</taxon>
        <taxon>Bifurcata</taxon>
        <taxon>Gekkota</taxon>
        <taxon>Sphaerodactylidae</taxon>
        <taxon>Sphaerodactylus</taxon>
    </lineage>
</organism>
<accession>A0ACB8F5E9</accession>
<dbReference type="EMBL" id="CM037618">
    <property type="protein sequence ID" value="KAH8000558.1"/>
    <property type="molecule type" value="Genomic_DNA"/>
</dbReference>
<keyword evidence="2" id="KW-1185">Reference proteome</keyword>
<evidence type="ECO:0000313" key="1">
    <source>
        <dbReference type="EMBL" id="KAH8000558.1"/>
    </source>
</evidence>
<gene>
    <name evidence="1" type="ORF">K3G42_026319</name>
</gene>
<dbReference type="Proteomes" id="UP000827872">
    <property type="component" value="Linkage Group LG05"/>
</dbReference>